<name>A0A4R1BFB3_9BACT</name>
<dbReference type="RefSeq" id="WP_131448524.1">
    <property type="nucleotide sequence ID" value="NZ_SJZI01000019.1"/>
</dbReference>
<evidence type="ECO:0000313" key="1">
    <source>
        <dbReference type="EMBL" id="TCJ15839.1"/>
    </source>
</evidence>
<evidence type="ECO:0000313" key="2">
    <source>
        <dbReference type="Proteomes" id="UP000295334"/>
    </source>
</evidence>
<dbReference type="EMBL" id="SJZI01000019">
    <property type="protein sequence ID" value="TCJ15839.1"/>
    <property type="molecule type" value="Genomic_DNA"/>
</dbReference>
<reference evidence="1 2" key="1">
    <citation type="submission" date="2019-03" db="EMBL/GenBank/DDBJ databases">
        <authorList>
            <person name="Kim M.K.M."/>
        </authorList>
    </citation>
    <scope>NUCLEOTIDE SEQUENCE [LARGE SCALE GENOMIC DNA]</scope>
    <source>
        <strain evidence="1 2">17J68-12</strain>
    </source>
</reference>
<keyword evidence="2" id="KW-1185">Reference proteome</keyword>
<accession>A0A4R1BFB3</accession>
<comment type="caution">
    <text evidence="1">The sequence shown here is derived from an EMBL/GenBank/DDBJ whole genome shotgun (WGS) entry which is preliminary data.</text>
</comment>
<protein>
    <submittedName>
        <fullName evidence="1">Uncharacterized protein</fullName>
    </submittedName>
</protein>
<gene>
    <name evidence="1" type="ORF">EPD60_07720</name>
</gene>
<dbReference type="AlphaFoldDB" id="A0A4R1BFB3"/>
<dbReference type="OrthoDB" id="5482129at2"/>
<organism evidence="1 2">
    <name type="scientific">Flaviaesturariibacter flavus</name>
    <dbReference type="NCBI Taxonomy" id="2502780"/>
    <lineage>
        <taxon>Bacteria</taxon>
        <taxon>Pseudomonadati</taxon>
        <taxon>Bacteroidota</taxon>
        <taxon>Chitinophagia</taxon>
        <taxon>Chitinophagales</taxon>
        <taxon>Chitinophagaceae</taxon>
        <taxon>Flaviaestuariibacter</taxon>
    </lineage>
</organism>
<sequence length="257" mass="28149">MQVDARSGYDLSSGQGVCFATLAMTAEGRRATRSRYCASRAQGCRLTPPPRPNAVADLLTRTGDSVLLGFEIREDLLGDFPARRTEAALLASPFFQGVTGDGRNSEAWKNLLLTAARNPRIGTFFFDNREAARDSFMALRISAAMEAHPTWKEVTISGNQHNKVRPYNGQPKAAYYLLQAGGRALNGRVCSVNIAYAEVSAWVNMGDGLKLHSGTSDNIYAQAAPSDNYLLFLDPKSDYDYNAILFVRKVTASRPLK</sequence>
<dbReference type="Proteomes" id="UP000295334">
    <property type="component" value="Unassembled WGS sequence"/>
</dbReference>
<proteinExistence type="predicted"/>